<gene>
    <name evidence="1" type="ORF">SGCZBJ_03850</name>
</gene>
<protein>
    <submittedName>
        <fullName evidence="1">Uncharacterized protein</fullName>
    </submittedName>
</protein>
<name>A0A2N5DQ16_9CAUL</name>
<dbReference type="Proteomes" id="UP000234479">
    <property type="component" value="Unassembled WGS sequence"/>
</dbReference>
<keyword evidence="2" id="KW-1185">Reference proteome</keyword>
<evidence type="ECO:0000313" key="2">
    <source>
        <dbReference type="Proteomes" id="UP000234479"/>
    </source>
</evidence>
<evidence type="ECO:0000313" key="1">
    <source>
        <dbReference type="EMBL" id="PLR28151.1"/>
    </source>
</evidence>
<sequence length="103" mass="11117">MKLIQIMAALLFVVLALAFCGRQSREKGERELQARAEAAVRAHGLTPAESRIVQGVHEPAVCGTASGQHFIFRGDPARTSNALIVQGDMPSQQFEALVKAWCG</sequence>
<organism evidence="1 2">
    <name type="scientific">Caulobacter zeae</name>
    <dbReference type="NCBI Taxonomy" id="2055137"/>
    <lineage>
        <taxon>Bacteria</taxon>
        <taxon>Pseudomonadati</taxon>
        <taxon>Pseudomonadota</taxon>
        <taxon>Alphaproteobacteria</taxon>
        <taxon>Caulobacterales</taxon>
        <taxon>Caulobacteraceae</taxon>
        <taxon>Caulobacter</taxon>
    </lineage>
</organism>
<comment type="caution">
    <text evidence="1">The sequence shown here is derived from an EMBL/GenBank/DDBJ whole genome shotgun (WGS) entry which is preliminary data.</text>
</comment>
<dbReference type="EMBL" id="PJRS01000010">
    <property type="protein sequence ID" value="PLR28151.1"/>
    <property type="molecule type" value="Genomic_DNA"/>
</dbReference>
<proteinExistence type="predicted"/>
<accession>A0A2N5DQ16</accession>
<dbReference type="AlphaFoldDB" id="A0A2N5DQ16"/>
<reference evidence="1 2" key="1">
    <citation type="submission" date="2017-12" db="EMBL/GenBank/DDBJ databases">
        <title>The genome sequence of Caulobacter sp. 410.</title>
        <authorList>
            <person name="Gao J."/>
            <person name="Mao X."/>
            <person name="Sun J."/>
        </authorList>
    </citation>
    <scope>NUCLEOTIDE SEQUENCE [LARGE SCALE GENOMIC DNA]</scope>
    <source>
        <strain evidence="1 2">410</strain>
    </source>
</reference>